<dbReference type="RefSeq" id="WP_354013358.1">
    <property type="nucleotide sequence ID" value="NZ_JBEPMU010000002.1"/>
</dbReference>
<evidence type="ECO:0008006" key="3">
    <source>
        <dbReference type="Google" id="ProtNLM"/>
    </source>
</evidence>
<dbReference type="Gene3D" id="2.40.400.10">
    <property type="entry name" value="Acetoacetate decarboxylase-like"/>
    <property type="match status" value="1"/>
</dbReference>
<dbReference type="Proteomes" id="UP001549184">
    <property type="component" value="Unassembled WGS sequence"/>
</dbReference>
<dbReference type="InterPro" id="IPR010451">
    <property type="entry name" value="Acetoacetate_decarboxylase"/>
</dbReference>
<accession>A0ABV2JSX1</accession>
<evidence type="ECO:0000313" key="2">
    <source>
        <dbReference type="Proteomes" id="UP001549184"/>
    </source>
</evidence>
<reference evidence="1 2" key="1">
    <citation type="submission" date="2024-06" db="EMBL/GenBank/DDBJ databases">
        <title>Sorghum-associated microbial communities from plants grown in Nebraska, USA.</title>
        <authorList>
            <person name="Schachtman D."/>
        </authorList>
    </citation>
    <scope>NUCLEOTIDE SEQUENCE [LARGE SCALE GENOMIC DNA]</scope>
    <source>
        <strain evidence="1 2">1073</strain>
    </source>
</reference>
<keyword evidence="2" id="KW-1185">Reference proteome</keyword>
<dbReference type="SUPFAM" id="SSF160104">
    <property type="entry name" value="Acetoacetate decarboxylase-like"/>
    <property type="match status" value="1"/>
</dbReference>
<dbReference type="InterPro" id="IPR023375">
    <property type="entry name" value="ADC_dom_sf"/>
</dbReference>
<proteinExistence type="predicted"/>
<name>A0ABV2JSX1_9GAMM</name>
<evidence type="ECO:0000313" key="1">
    <source>
        <dbReference type="EMBL" id="MET3651936.1"/>
    </source>
</evidence>
<dbReference type="EMBL" id="JBEPMU010000002">
    <property type="protein sequence ID" value="MET3651936.1"/>
    <property type="molecule type" value="Genomic_DNA"/>
</dbReference>
<organism evidence="1 2">
    <name type="scientific">Dyella japonica</name>
    <dbReference type="NCBI Taxonomy" id="231455"/>
    <lineage>
        <taxon>Bacteria</taxon>
        <taxon>Pseudomonadati</taxon>
        <taxon>Pseudomonadota</taxon>
        <taxon>Gammaproteobacteria</taxon>
        <taxon>Lysobacterales</taxon>
        <taxon>Rhodanobacteraceae</taxon>
        <taxon>Dyella</taxon>
    </lineage>
</organism>
<protein>
    <recommendedName>
        <fullName evidence="3">Acetoacetate decarboxylase</fullName>
    </recommendedName>
</protein>
<dbReference type="Pfam" id="PF06314">
    <property type="entry name" value="ADC"/>
    <property type="match status" value="1"/>
</dbReference>
<comment type="caution">
    <text evidence="1">The sequence shown here is derived from an EMBL/GenBank/DDBJ whole genome shotgun (WGS) entry which is preliminary data.</text>
</comment>
<gene>
    <name evidence="1" type="ORF">ABIC75_001658</name>
</gene>
<sequence length="326" mass="36412">MTASSRPSFLYPPGSPLMHPALALTKARMYGFWVPGEIQALQASIDATLNQGSGGGMTFVVVSPFVLMTFTDIARAYSLWPDDRAKGWGREVDIVAWVMVAGFVKGQLRPSFYAYPLHIWVDDCMALIVGREVFGYPKYLCNYTMPKPSEPPLAFTMAVKGFQPFTPDTELSVHPLLEVTALPGLSSGRQVGDVQTWRGDLLEGLQQVPGFWAADRSWRKSFDQWFMQFPAMPQIFLKQFPDATGQQAVYQAIVSADAQVQSIHGLWLLDHGYQLNLHEFASFPLNTTLGWALGEQKAWFGFRIDFDFQVEPGVELVNNTNGTEAR</sequence>